<reference evidence="1 2" key="1">
    <citation type="submission" date="2016-07" db="EMBL/GenBank/DDBJ databases">
        <title>Genome of Pelobium manganitolerans.</title>
        <authorList>
            <person name="Wu S."/>
            <person name="Wang G."/>
        </authorList>
    </citation>
    <scope>NUCLEOTIDE SEQUENCE [LARGE SCALE GENOMIC DNA]</scope>
    <source>
        <strain evidence="1 2">YS-25</strain>
    </source>
</reference>
<sequence>MLAVVIYSGFETHEYDFLKCYKNLLLLTFSDVMLDMVEFRGVPLKHVDKMSWFFSVINTSDDEAIKSLASLNGLKLG</sequence>
<accession>A0A419S8K5</accession>
<dbReference type="EMBL" id="MBTA01000005">
    <property type="protein sequence ID" value="RKD18269.1"/>
    <property type="molecule type" value="Genomic_DNA"/>
</dbReference>
<proteinExistence type="predicted"/>
<gene>
    <name evidence="1" type="ORF">BCY91_15825</name>
</gene>
<evidence type="ECO:0000313" key="2">
    <source>
        <dbReference type="Proteomes" id="UP000283433"/>
    </source>
</evidence>
<protein>
    <submittedName>
        <fullName evidence="1">Uncharacterized protein</fullName>
    </submittedName>
</protein>
<name>A0A419S8K5_9SPHI</name>
<keyword evidence="2" id="KW-1185">Reference proteome</keyword>
<dbReference type="AlphaFoldDB" id="A0A419S8K5"/>
<organism evidence="1 2">
    <name type="scientific">Pelobium manganitolerans</name>
    <dbReference type="NCBI Taxonomy" id="1842495"/>
    <lineage>
        <taxon>Bacteria</taxon>
        <taxon>Pseudomonadati</taxon>
        <taxon>Bacteroidota</taxon>
        <taxon>Sphingobacteriia</taxon>
        <taxon>Sphingobacteriales</taxon>
        <taxon>Sphingobacteriaceae</taxon>
        <taxon>Pelobium</taxon>
    </lineage>
</organism>
<dbReference type="OrthoDB" id="1360790at2"/>
<dbReference type="Proteomes" id="UP000283433">
    <property type="component" value="Unassembled WGS sequence"/>
</dbReference>
<dbReference type="RefSeq" id="WP_120180986.1">
    <property type="nucleotide sequence ID" value="NZ_MBTA01000005.1"/>
</dbReference>
<evidence type="ECO:0000313" key="1">
    <source>
        <dbReference type="EMBL" id="RKD18269.1"/>
    </source>
</evidence>
<comment type="caution">
    <text evidence="1">The sequence shown here is derived from an EMBL/GenBank/DDBJ whole genome shotgun (WGS) entry which is preliminary data.</text>
</comment>